<dbReference type="InterPro" id="IPR001466">
    <property type="entry name" value="Beta-lactam-related"/>
</dbReference>
<organism evidence="2 3">
    <name type="scientific">SAR92 bacterium BACL26 MAG-121220-bin70</name>
    <dbReference type="NCBI Taxonomy" id="1655626"/>
    <lineage>
        <taxon>Bacteria</taxon>
        <taxon>Pseudomonadati</taxon>
        <taxon>Pseudomonadota</taxon>
        <taxon>Gammaproteobacteria</taxon>
        <taxon>Cellvibrionales</taxon>
        <taxon>Porticoccaceae</taxon>
        <taxon>SAR92 clade</taxon>
    </lineage>
</organism>
<evidence type="ECO:0000259" key="1">
    <source>
        <dbReference type="Pfam" id="PF00144"/>
    </source>
</evidence>
<sequence length="356" mass="39484">MFSPFKSDIQDWLTLEANAHINELMARPNNYLMSEPEPIAGKSATAAQTAANPLTDENSTLDLWFDRSQTQALIVQRQGKVVYERYQADAERGLNVNGMSMAKTIIAILVGVAIDDGLINSETDLISLYLPELMIEQDARVEIRDLLRHTSGIQSTNRDIRATLNNKLLDLANRELSFSGDRGFRYDNINYHLLTLILQRLYQKPINELIGEKVWRPLELEGASIVTSAGYCCLFATAQSWLAIGNLYLNPTNTLVSKSWLTKMVKDVLVPKSFYVQSTGKSVGNSYGYHIYGGLEDLPGVFWIEGMGLQVIMINPTTQTIVVRLGGIPTGLNRNSNRGDPSIIGPLLDTLSASTL</sequence>
<evidence type="ECO:0000313" key="2">
    <source>
        <dbReference type="EMBL" id="KRO93186.1"/>
    </source>
</evidence>
<feature type="domain" description="Beta-lactamase-related" evidence="1">
    <location>
        <begin position="72"/>
        <end position="323"/>
    </location>
</feature>
<comment type="caution">
    <text evidence="2">The sequence shown here is derived from an EMBL/GenBank/DDBJ whole genome shotgun (WGS) entry which is preliminary data.</text>
</comment>
<gene>
    <name evidence="2" type="ORF">ABS24_04570</name>
</gene>
<dbReference type="InterPro" id="IPR012338">
    <property type="entry name" value="Beta-lactam/transpept-like"/>
</dbReference>
<dbReference type="Proteomes" id="UP000051213">
    <property type="component" value="Unassembled WGS sequence"/>
</dbReference>
<dbReference type="Gene3D" id="3.40.710.10">
    <property type="entry name" value="DD-peptidase/beta-lactamase superfamily"/>
    <property type="match status" value="1"/>
</dbReference>
<dbReference type="PANTHER" id="PTHR43283:SF7">
    <property type="entry name" value="BETA-LACTAMASE-RELATED DOMAIN-CONTAINING PROTEIN"/>
    <property type="match status" value="1"/>
</dbReference>
<dbReference type="AlphaFoldDB" id="A0A0R2U6F1"/>
<accession>A0A0R2U6F1</accession>
<dbReference type="InterPro" id="IPR050789">
    <property type="entry name" value="Diverse_Enzym_Activities"/>
</dbReference>
<dbReference type="PANTHER" id="PTHR43283">
    <property type="entry name" value="BETA-LACTAMASE-RELATED"/>
    <property type="match status" value="1"/>
</dbReference>
<dbReference type="EMBL" id="LICA01000278">
    <property type="protein sequence ID" value="KRO93186.1"/>
    <property type="molecule type" value="Genomic_DNA"/>
</dbReference>
<reference evidence="2 3" key="1">
    <citation type="submission" date="2015-10" db="EMBL/GenBank/DDBJ databases">
        <title>Metagenome-Assembled Genomes uncover a global brackish microbiome.</title>
        <authorList>
            <person name="Hugerth L.W."/>
            <person name="Larsson J."/>
            <person name="Alneberg J."/>
            <person name="Lindh M.V."/>
            <person name="Legrand C."/>
            <person name="Pinhassi J."/>
            <person name="Andersson A.F."/>
        </authorList>
    </citation>
    <scope>NUCLEOTIDE SEQUENCE [LARGE SCALE GENOMIC DNA]</scope>
    <source>
        <strain evidence="2">BACL26 MAG-121220-bin70</strain>
    </source>
</reference>
<protein>
    <recommendedName>
        <fullName evidence="1">Beta-lactamase-related domain-containing protein</fullName>
    </recommendedName>
</protein>
<proteinExistence type="predicted"/>
<name>A0A0R2U6F1_9GAMM</name>
<evidence type="ECO:0000313" key="3">
    <source>
        <dbReference type="Proteomes" id="UP000051213"/>
    </source>
</evidence>
<dbReference type="SUPFAM" id="SSF56601">
    <property type="entry name" value="beta-lactamase/transpeptidase-like"/>
    <property type="match status" value="1"/>
</dbReference>
<dbReference type="Pfam" id="PF00144">
    <property type="entry name" value="Beta-lactamase"/>
    <property type="match status" value="1"/>
</dbReference>